<dbReference type="InterPro" id="IPR051186">
    <property type="entry name" value="RRM_HNRPC/RALY_subfam"/>
</dbReference>
<reference evidence="8" key="1">
    <citation type="submission" date="2020-03" db="EMBL/GenBank/DDBJ databases">
        <title>Long-read based genome assembly of a Labrador retriever dog.</title>
        <authorList>
            <person name="Eory L."/>
            <person name="Zhang W."/>
            <person name="Schoenebeck J."/>
        </authorList>
    </citation>
    <scope>NUCLEOTIDE SEQUENCE [LARGE SCALE GENOMIC DNA]</scope>
    <source>
        <strain evidence="8">Labrador retriever</strain>
    </source>
</reference>
<dbReference type="Pfam" id="PF00076">
    <property type="entry name" value="RRM_1"/>
    <property type="match status" value="1"/>
</dbReference>
<dbReference type="InterPro" id="IPR034502">
    <property type="entry name" value="RALY_RRM"/>
</dbReference>
<dbReference type="FunFam" id="3.30.70.330:FF:000019">
    <property type="entry name" value="heterogeneous nuclear ribonucleoproteins C1/C2 isoform X1"/>
    <property type="match status" value="1"/>
</dbReference>
<proteinExistence type="inferred from homology"/>
<dbReference type="InterPro" id="IPR035979">
    <property type="entry name" value="RBD_domain_sf"/>
</dbReference>
<dbReference type="AlphaFoldDB" id="A0A8I3PS69"/>
<feature type="compositionally biased region" description="Basic and acidic residues" evidence="5">
    <location>
        <begin position="199"/>
        <end position="210"/>
    </location>
</feature>
<evidence type="ECO:0000256" key="5">
    <source>
        <dbReference type="SAM" id="MobiDB-lite"/>
    </source>
</evidence>
<dbReference type="Ensembl" id="ENSCAFT00845045579.1">
    <property type="protein sequence ID" value="ENSCAFP00845035752.1"/>
    <property type="gene ID" value="ENSCAFG00845025648.1"/>
</dbReference>
<dbReference type="GO" id="GO:0003723">
    <property type="term" value="F:RNA binding"/>
    <property type="evidence" value="ECO:0000318"/>
    <property type="project" value="GO_Central"/>
</dbReference>
<evidence type="ECO:0000313" key="9">
    <source>
        <dbReference type="Proteomes" id="UP000805418"/>
    </source>
</evidence>
<keyword evidence="9" id="KW-1185">Reference proteome</keyword>
<feature type="transmembrane region" description="Helical" evidence="6">
    <location>
        <begin position="418"/>
        <end position="441"/>
    </location>
</feature>
<dbReference type="GO" id="GO:0005634">
    <property type="term" value="C:nucleus"/>
    <property type="evidence" value="ECO:0000318"/>
    <property type="project" value="GO_Central"/>
</dbReference>
<dbReference type="PROSITE" id="PS50102">
    <property type="entry name" value="RRM"/>
    <property type="match status" value="1"/>
</dbReference>
<dbReference type="InterPro" id="IPR000504">
    <property type="entry name" value="RRM_dom"/>
</dbReference>
<feature type="domain" description="RRM" evidence="7">
    <location>
        <begin position="21"/>
        <end position="92"/>
    </location>
</feature>
<name>A0A8I3PS69_CANLF</name>
<feature type="region of interest" description="Disordered" evidence="5">
    <location>
        <begin position="199"/>
        <end position="269"/>
    </location>
</feature>
<dbReference type="PANTHER" id="PTHR13968">
    <property type="entry name" value="HETEROGENEOUS NUCLEAR RIBONUCLEOPROTEIN"/>
    <property type="match status" value="1"/>
</dbReference>
<sequence>MSLKIQTSNVTNKNDPKSINSRVFIGNLNTAVVKKSDVETIFSKYGRVAGCSVHKGYAFVQYANERHARAAVLGENGRVLAGQTLDINMAGEPKPNRPKGLKRAASAIYRLFDYRGRLSPVPVPRAVPVKRPRVTVPLVRRVKTTIPVKLFARSTAITAGSAKIKLKSSELQTIKTELTQIKSNIDALLGRLEQIAEEQKANPDGKKKGDSSSGSGGGSSGGSSRPPAPQEDTASEAGTPQGEAQARDDGDEEGLLTHRAQPGHRRGGWGLAVSSLTGAMATGRRRACTVPGLKLGTHPWRPPPAGPRRAGSRHLLPHTSQPVPHPLQVELSASRPHTPSLLALPRPEGRTQRFPHTLPPLPEHSQAWSFSIGLELGGFQGGYPDNKEIGSQLALRWDGLCFLKVPGPSCPARVWSSLFHPILFLSFFFFFFFFFKILFIYS</sequence>
<reference evidence="8" key="2">
    <citation type="submission" date="2025-08" db="UniProtKB">
        <authorList>
            <consortium name="Ensembl"/>
        </authorList>
    </citation>
    <scope>IDENTIFICATION</scope>
    <source>
        <strain evidence="8">Boxer</strain>
    </source>
</reference>
<dbReference type="CDD" id="cd12604">
    <property type="entry name" value="RRM_RALY"/>
    <property type="match status" value="1"/>
</dbReference>
<dbReference type="GeneTree" id="ENSGT00940000157601"/>
<evidence type="ECO:0000256" key="4">
    <source>
        <dbReference type="PROSITE-ProRule" id="PRU00176"/>
    </source>
</evidence>
<evidence type="ECO:0000313" key="8">
    <source>
        <dbReference type="Ensembl" id="ENSCAFP00845035752.1"/>
    </source>
</evidence>
<evidence type="ECO:0000256" key="6">
    <source>
        <dbReference type="SAM" id="Phobius"/>
    </source>
</evidence>
<keyword evidence="6" id="KW-0812">Transmembrane</keyword>
<evidence type="ECO:0000256" key="3">
    <source>
        <dbReference type="ARBA" id="ARBA00023054"/>
    </source>
</evidence>
<dbReference type="PANTHER" id="PTHR13968:SF6">
    <property type="entry name" value="RNA-BINDING PROTEIN RALY"/>
    <property type="match status" value="1"/>
</dbReference>
<keyword evidence="2 4" id="KW-0694">RNA-binding</keyword>
<organism evidence="8 9">
    <name type="scientific">Canis lupus familiaris</name>
    <name type="common">Dog</name>
    <name type="synonym">Canis familiaris</name>
    <dbReference type="NCBI Taxonomy" id="9615"/>
    <lineage>
        <taxon>Eukaryota</taxon>
        <taxon>Metazoa</taxon>
        <taxon>Chordata</taxon>
        <taxon>Craniata</taxon>
        <taxon>Vertebrata</taxon>
        <taxon>Euteleostomi</taxon>
        <taxon>Mammalia</taxon>
        <taxon>Eutheria</taxon>
        <taxon>Laurasiatheria</taxon>
        <taxon>Carnivora</taxon>
        <taxon>Caniformia</taxon>
        <taxon>Canidae</taxon>
        <taxon>Canis</taxon>
    </lineage>
</organism>
<dbReference type="OrthoDB" id="6730379at2759"/>
<dbReference type="Proteomes" id="UP000805418">
    <property type="component" value="Chromosome 24"/>
</dbReference>
<dbReference type="InterPro" id="IPR012677">
    <property type="entry name" value="Nucleotide-bd_a/b_plait_sf"/>
</dbReference>
<comment type="similarity">
    <text evidence="1">Belongs to the RRM HNRPC family. RALY subfamily.</text>
</comment>
<evidence type="ECO:0000256" key="1">
    <source>
        <dbReference type="ARBA" id="ARBA00008631"/>
    </source>
</evidence>
<accession>A0A8I3PS69</accession>
<keyword evidence="3" id="KW-0175">Coiled coil</keyword>
<gene>
    <name evidence="8" type="primary">RALY</name>
</gene>
<dbReference type="Gene3D" id="3.30.70.330">
    <property type="match status" value="1"/>
</dbReference>
<dbReference type="SMART" id="SM00360">
    <property type="entry name" value="RRM"/>
    <property type="match status" value="1"/>
</dbReference>
<keyword evidence="6" id="KW-1133">Transmembrane helix</keyword>
<evidence type="ECO:0000259" key="7">
    <source>
        <dbReference type="PROSITE" id="PS50102"/>
    </source>
</evidence>
<dbReference type="SUPFAM" id="SSF54928">
    <property type="entry name" value="RNA-binding domain, RBD"/>
    <property type="match status" value="1"/>
</dbReference>
<evidence type="ECO:0000256" key="2">
    <source>
        <dbReference type="ARBA" id="ARBA00022884"/>
    </source>
</evidence>
<reference evidence="8" key="3">
    <citation type="submission" date="2025-09" db="UniProtKB">
        <authorList>
            <consortium name="Ensembl"/>
        </authorList>
    </citation>
    <scope>IDENTIFICATION</scope>
    <source>
        <strain evidence="8">Boxer</strain>
    </source>
</reference>
<protein>
    <submittedName>
        <fullName evidence="8">RALY heteroous nuclear ribonucleoprotein</fullName>
    </submittedName>
</protein>
<keyword evidence="6" id="KW-0472">Membrane</keyword>
<dbReference type="FunCoup" id="A0A8I3PS69">
    <property type="interactions" value="1738"/>
</dbReference>
<feature type="region of interest" description="Disordered" evidence="5">
    <location>
        <begin position="292"/>
        <end position="325"/>
    </location>
</feature>